<comment type="subcellular location">
    <subcellularLocation>
        <location evidence="1">Cell membrane</location>
        <topology evidence="1">Lipid-anchor</topology>
    </subcellularLocation>
</comment>
<dbReference type="PIRSF" id="PIRSF002741">
    <property type="entry name" value="MppA"/>
    <property type="match status" value="1"/>
</dbReference>
<reference evidence="8" key="2">
    <citation type="journal article" date="2021" name="PeerJ">
        <title>Extensive microbial diversity within the chicken gut microbiome revealed by metagenomics and culture.</title>
        <authorList>
            <person name="Gilroy R."/>
            <person name="Ravi A."/>
            <person name="Getino M."/>
            <person name="Pursley I."/>
            <person name="Horton D.L."/>
            <person name="Alikhan N.F."/>
            <person name="Baker D."/>
            <person name="Gharbi K."/>
            <person name="Hall N."/>
            <person name="Watson M."/>
            <person name="Adriaenssens E.M."/>
            <person name="Foster-Nyarko E."/>
            <person name="Jarju S."/>
            <person name="Secka A."/>
            <person name="Antonio M."/>
            <person name="Oren A."/>
            <person name="Chaudhuri R.R."/>
            <person name="La Ragione R."/>
            <person name="Hildebrand F."/>
            <person name="Pallen M.J."/>
        </authorList>
    </citation>
    <scope>NUCLEOTIDE SEQUENCE</scope>
    <source>
        <strain evidence="8">CHK191-8634</strain>
    </source>
</reference>
<evidence type="ECO:0000256" key="4">
    <source>
        <dbReference type="ARBA" id="ARBA00022729"/>
    </source>
</evidence>
<feature type="chain" id="PRO_5039630904" evidence="6">
    <location>
        <begin position="21"/>
        <end position="549"/>
    </location>
</feature>
<name>A0A9D1S2R1_9CLOT</name>
<evidence type="ECO:0000256" key="3">
    <source>
        <dbReference type="ARBA" id="ARBA00022448"/>
    </source>
</evidence>
<evidence type="ECO:0000256" key="2">
    <source>
        <dbReference type="ARBA" id="ARBA00005695"/>
    </source>
</evidence>
<dbReference type="GO" id="GO:1904680">
    <property type="term" value="F:peptide transmembrane transporter activity"/>
    <property type="evidence" value="ECO:0007669"/>
    <property type="project" value="TreeGrafter"/>
</dbReference>
<dbReference type="InterPro" id="IPR000914">
    <property type="entry name" value="SBP_5_dom"/>
</dbReference>
<dbReference type="PANTHER" id="PTHR30290:SF10">
    <property type="entry name" value="PERIPLASMIC OLIGOPEPTIDE-BINDING PROTEIN-RELATED"/>
    <property type="match status" value="1"/>
</dbReference>
<proteinExistence type="inferred from homology"/>
<dbReference type="EMBL" id="DVMR01000077">
    <property type="protein sequence ID" value="HIU44633.1"/>
    <property type="molecule type" value="Genomic_DNA"/>
</dbReference>
<dbReference type="Proteomes" id="UP000824073">
    <property type="component" value="Unassembled WGS sequence"/>
</dbReference>
<keyword evidence="3" id="KW-0813">Transport</keyword>
<reference evidence="8" key="1">
    <citation type="submission" date="2020-10" db="EMBL/GenBank/DDBJ databases">
        <authorList>
            <person name="Gilroy R."/>
        </authorList>
    </citation>
    <scope>NUCLEOTIDE SEQUENCE</scope>
    <source>
        <strain evidence="8">CHK191-8634</strain>
    </source>
</reference>
<dbReference type="Pfam" id="PF00496">
    <property type="entry name" value="SBP_bac_5"/>
    <property type="match status" value="1"/>
</dbReference>
<dbReference type="InterPro" id="IPR023765">
    <property type="entry name" value="SBP_5_CS"/>
</dbReference>
<dbReference type="PROSITE" id="PS01040">
    <property type="entry name" value="SBP_BACTERIAL_5"/>
    <property type="match status" value="1"/>
</dbReference>
<dbReference type="Gene3D" id="3.90.76.10">
    <property type="entry name" value="Dipeptide-binding Protein, Domain 1"/>
    <property type="match status" value="1"/>
</dbReference>
<accession>A0A9D1S2R1</accession>
<dbReference type="InterPro" id="IPR039424">
    <property type="entry name" value="SBP_5"/>
</dbReference>
<feature type="signal peptide" evidence="6">
    <location>
        <begin position="1"/>
        <end position="20"/>
    </location>
</feature>
<evidence type="ECO:0000313" key="9">
    <source>
        <dbReference type="Proteomes" id="UP000824073"/>
    </source>
</evidence>
<dbReference type="Gene3D" id="3.40.190.10">
    <property type="entry name" value="Periplasmic binding protein-like II"/>
    <property type="match status" value="1"/>
</dbReference>
<evidence type="ECO:0000313" key="8">
    <source>
        <dbReference type="EMBL" id="HIU44633.1"/>
    </source>
</evidence>
<dbReference type="GO" id="GO:0043190">
    <property type="term" value="C:ATP-binding cassette (ABC) transporter complex"/>
    <property type="evidence" value="ECO:0007669"/>
    <property type="project" value="InterPro"/>
</dbReference>
<gene>
    <name evidence="8" type="ORF">IAB67_10085</name>
</gene>
<dbReference type="Gene3D" id="3.10.105.10">
    <property type="entry name" value="Dipeptide-binding Protein, Domain 3"/>
    <property type="match status" value="1"/>
</dbReference>
<evidence type="ECO:0000259" key="7">
    <source>
        <dbReference type="Pfam" id="PF00496"/>
    </source>
</evidence>
<dbReference type="InterPro" id="IPR030678">
    <property type="entry name" value="Peptide/Ni-bd"/>
</dbReference>
<feature type="compositionally biased region" description="Polar residues" evidence="5">
    <location>
        <begin position="34"/>
        <end position="47"/>
    </location>
</feature>
<sequence>MKAKKLLSLLLALVMLFALAACNSGETTTDENQDPSGQTNEGDTQTPDEGGAEAMELRFGQINPKAPLDRTVGTYIQTGQITEWVYEGMYRINPETGELEPCLAESYDVSEDGLTYTFHLREGVKFHDGTDFTSADVKYSFERLLTPSTNALIGEDYNMIVGAVEMMNGEATELAGLTCPDDYTVVIETNEVLALTMMLISPTPIYPEEACSEAGADWGLQLNAIGTGPYKLVENTDTQIVIEKFDGYWGGADAVQVDRVVFMQYDDTATMQLAYQNGDIDSYIIDATQVADFQETIPDEVKSFPTYGHFFTIMNQTIEPFNDIKVREAFAYAIDLEAITGDLLNGTMEPASCLLAPTVMGHEGREVIKYDPEKAKQMLADAGYPDGVSFEAYTTSLTGQGGQMLVAMQAQAEPAGFTMEITQVDSATWTEMRNSGQVPFALGNWYLGTPEADSILHGFFHSSNNKYFSVMYESEEYDALVEAARHELDTEKRIELYKQADDMLVLEDFVTTPICYPTSFYLLKPYVQNFNMYNSVLPLWDCTVDMSAK</sequence>
<dbReference type="PANTHER" id="PTHR30290">
    <property type="entry name" value="PERIPLASMIC BINDING COMPONENT OF ABC TRANSPORTER"/>
    <property type="match status" value="1"/>
</dbReference>
<feature type="domain" description="Solute-binding protein family 5" evidence="7">
    <location>
        <begin position="98"/>
        <end position="466"/>
    </location>
</feature>
<dbReference type="PROSITE" id="PS51257">
    <property type="entry name" value="PROKAR_LIPOPROTEIN"/>
    <property type="match status" value="1"/>
</dbReference>
<dbReference type="GO" id="GO:0042597">
    <property type="term" value="C:periplasmic space"/>
    <property type="evidence" value="ECO:0007669"/>
    <property type="project" value="UniProtKB-ARBA"/>
</dbReference>
<dbReference type="SUPFAM" id="SSF53850">
    <property type="entry name" value="Periplasmic binding protein-like II"/>
    <property type="match status" value="1"/>
</dbReference>
<comment type="similarity">
    <text evidence="2">Belongs to the bacterial solute-binding protein 5 family.</text>
</comment>
<dbReference type="AlphaFoldDB" id="A0A9D1S2R1"/>
<evidence type="ECO:0000256" key="1">
    <source>
        <dbReference type="ARBA" id="ARBA00004193"/>
    </source>
</evidence>
<dbReference type="GO" id="GO:0015833">
    <property type="term" value="P:peptide transport"/>
    <property type="evidence" value="ECO:0007669"/>
    <property type="project" value="TreeGrafter"/>
</dbReference>
<dbReference type="CDD" id="cd00995">
    <property type="entry name" value="PBP2_NikA_DppA_OppA_like"/>
    <property type="match status" value="1"/>
</dbReference>
<comment type="caution">
    <text evidence="8">The sequence shown here is derived from an EMBL/GenBank/DDBJ whole genome shotgun (WGS) entry which is preliminary data.</text>
</comment>
<feature type="region of interest" description="Disordered" evidence="5">
    <location>
        <begin position="26"/>
        <end position="50"/>
    </location>
</feature>
<keyword evidence="4 6" id="KW-0732">Signal</keyword>
<protein>
    <submittedName>
        <fullName evidence="8">ABC transporter substrate-binding protein</fullName>
    </submittedName>
</protein>
<organism evidence="8 9">
    <name type="scientific">Candidatus Ventrousia excrementavium</name>
    <dbReference type="NCBI Taxonomy" id="2840961"/>
    <lineage>
        <taxon>Bacteria</taxon>
        <taxon>Bacillati</taxon>
        <taxon>Bacillota</taxon>
        <taxon>Clostridia</taxon>
        <taxon>Eubacteriales</taxon>
        <taxon>Clostridiaceae</taxon>
        <taxon>Clostridiaceae incertae sedis</taxon>
        <taxon>Candidatus Ventrousia</taxon>
    </lineage>
</organism>
<evidence type="ECO:0000256" key="5">
    <source>
        <dbReference type="SAM" id="MobiDB-lite"/>
    </source>
</evidence>
<evidence type="ECO:0000256" key="6">
    <source>
        <dbReference type="SAM" id="SignalP"/>
    </source>
</evidence>